<organism evidence="2 3">
    <name type="scientific">Tachysurus vachellii</name>
    <name type="common">Darkbarbel catfish</name>
    <name type="synonym">Pelteobagrus vachellii</name>
    <dbReference type="NCBI Taxonomy" id="175792"/>
    <lineage>
        <taxon>Eukaryota</taxon>
        <taxon>Metazoa</taxon>
        <taxon>Chordata</taxon>
        <taxon>Craniata</taxon>
        <taxon>Vertebrata</taxon>
        <taxon>Euteleostomi</taxon>
        <taxon>Actinopterygii</taxon>
        <taxon>Neopterygii</taxon>
        <taxon>Teleostei</taxon>
        <taxon>Ostariophysi</taxon>
        <taxon>Siluriformes</taxon>
        <taxon>Bagridae</taxon>
        <taxon>Tachysurus</taxon>
    </lineage>
</organism>
<dbReference type="Proteomes" id="UP001187315">
    <property type="component" value="Unassembled WGS sequence"/>
</dbReference>
<feature type="compositionally biased region" description="Basic and acidic residues" evidence="1">
    <location>
        <begin position="109"/>
        <end position="123"/>
    </location>
</feature>
<evidence type="ECO:0000313" key="2">
    <source>
        <dbReference type="EMBL" id="KAK2854473.1"/>
    </source>
</evidence>
<comment type="caution">
    <text evidence="2">The sequence shown here is derived from an EMBL/GenBank/DDBJ whole genome shotgun (WGS) entry which is preliminary data.</text>
</comment>
<keyword evidence="3" id="KW-1185">Reference proteome</keyword>
<reference evidence="2" key="1">
    <citation type="submission" date="2023-08" db="EMBL/GenBank/DDBJ databases">
        <title>Pelteobagrus vachellii genome.</title>
        <authorList>
            <person name="Liu H."/>
        </authorList>
    </citation>
    <scope>NUCLEOTIDE SEQUENCE</scope>
    <source>
        <strain evidence="2">PRFRI_2022a</strain>
        <tissue evidence="2">Muscle</tissue>
    </source>
</reference>
<feature type="region of interest" description="Disordered" evidence="1">
    <location>
        <begin position="104"/>
        <end position="123"/>
    </location>
</feature>
<dbReference type="EMBL" id="JAVHJS010000006">
    <property type="protein sequence ID" value="KAK2854473.1"/>
    <property type="molecule type" value="Genomic_DNA"/>
</dbReference>
<evidence type="ECO:0000313" key="3">
    <source>
        <dbReference type="Proteomes" id="UP001187315"/>
    </source>
</evidence>
<evidence type="ECO:0000256" key="1">
    <source>
        <dbReference type="SAM" id="MobiDB-lite"/>
    </source>
</evidence>
<proteinExistence type="predicted"/>
<accession>A0AA88NA57</accession>
<gene>
    <name evidence="2" type="ORF">Q7C36_006342</name>
</gene>
<protein>
    <submittedName>
        <fullName evidence="2">Uncharacterized protein</fullName>
    </submittedName>
</protein>
<dbReference type="AlphaFoldDB" id="A0AA88NA57"/>
<name>A0AA88NA57_TACVA</name>
<sequence length="123" mass="13651">MRPETLEESEHAAIMSEHRVSLITHVSETRPDEARTGNTIPFEKEEGEKSWGLYIQVLQEIELSEPLCTFGLIEQNSAGIFLRGDCGGNEPSGHAVPECGCEDLSNQPEENKRLGKELGEVAW</sequence>